<dbReference type="RefSeq" id="WP_378544545.1">
    <property type="nucleotide sequence ID" value="NZ_JBHSBA010000003.1"/>
</dbReference>
<proteinExistence type="predicted"/>
<evidence type="ECO:0000313" key="1">
    <source>
        <dbReference type="EMBL" id="MFC4123707.1"/>
    </source>
</evidence>
<reference evidence="2" key="1">
    <citation type="journal article" date="2019" name="Int. J. Syst. Evol. Microbiol.">
        <title>The Global Catalogue of Microorganisms (GCM) 10K type strain sequencing project: providing services to taxonomists for standard genome sequencing and annotation.</title>
        <authorList>
            <consortium name="The Broad Institute Genomics Platform"/>
            <consortium name="The Broad Institute Genome Sequencing Center for Infectious Disease"/>
            <person name="Wu L."/>
            <person name="Ma J."/>
        </authorList>
    </citation>
    <scope>NUCLEOTIDE SEQUENCE [LARGE SCALE GENOMIC DNA]</scope>
    <source>
        <strain evidence="2">CGMCC 4.7204</strain>
    </source>
</reference>
<dbReference type="EMBL" id="JBHSBA010000003">
    <property type="protein sequence ID" value="MFC4123707.1"/>
    <property type="molecule type" value="Genomic_DNA"/>
</dbReference>
<protein>
    <submittedName>
        <fullName evidence="1">Uncharacterized protein</fullName>
    </submittedName>
</protein>
<comment type="caution">
    <text evidence="1">The sequence shown here is derived from an EMBL/GenBank/DDBJ whole genome shotgun (WGS) entry which is preliminary data.</text>
</comment>
<gene>
    <name evidence="1" type="ORF">ACFOW8_02050</name>
</gene>
<accession>A0ABV8KYQ5</accession>
<organism evidence="1 2">
    <name type="scientific">Nocardia rhizosphaerae</name>
    <dbReference type="NCBI Taxonomy" id="1691571"/>
    <lineage>
        <taxon>Bacteria</taxon>
        <taxon>Bacillati</taxon>
        <taxon>Actinomycetota</taxon>
        <taxon>Actinomycetes</taxon>
        <taxon>Mycobacteriales</taxon>
        <taxon>Nocardiaceae</taxon>
        <taxon>Nocardia</taxon>
    </lineage>
</organism>
<sequence length="199" mass="22645">MKLYLHRHMPGHHQLDQNVDGAILCELRTYADTRMVRRICRSLSERLAVSVFEPLFIWTEGSPLEVGLEIGKHLGMSVRTDADRVFLARPARRGKGFISGRVYINDFPCSDDGPEEVAAYDGYRIVFDMWAHDRSIQQAEALDVLNELSSCVPSYALLLTHDLQTLATSYLPGRGIHHFPAGTTPDYEDIEVWRDWVLT</sequence>
<evidence type="ECO:0000313" key="2">
    <source>
        <dbReference type="Proteomes" id="UP001595767"/>
    </source>
</evidence>
<dbReference type="Proteomes" id="UP001595767">
    <property type="component" value="Unassembled WGS sequence"/>
</dbReference>
<name>A0ABV8KYQ5_9NOCA</name>
<keyword evidence="2" id="KW-1185">Reference proteome</keyword>